<organism evidence="2">
    <name type="scientific">hydrocarbon metagenome</name>
    <dbReference type="NCBI Taxonomy" id="938273"/>
    <lineage>
        <taxon>unclassified sequences</taxon>
        <taxon>metagenomes</taxon>
        <taxon>ecological metagenomes</taxon>
    </lineage>
</organism>
<evidence type="ECO:0000313" key="2">
    <source>
        <dbReference type="EMBL" id="KUG15585.1"/>
    </source>
</evidence>
<keyword evidence="1" id="KW-1277">Toxin-antitoxin system</keyword>
<reference evidence="2" key="1">
    <citation type="journal article" date="2015" name="Proc. Natl. Acad. Sci. U.S.A.">
        <title>Networks of energetic and metabolic interactions define dynamics in microbial communities.</title>
        <authorList>
            <person name="Embree M."/>
            <person name="Liu J.K."/>
            <person name="Al-Bassam M.M."/>
            <person name="Zengler K."/>
        </authorList>
    </citation>
    <scope>NUCLEOTIDE SEQUENCE</scope>
</reference>
<dbReference type="NCBIfam" id="NF010249">
    <property type="entry name" value="PRK13696.1-1"/>
    <property type="match status" value="1"/>
</dbReference>
<dbReference type="EMBL" id="LNQE01001547">
    <property type="protein sequence ID" value="KUG15585.1"/>
    <property type="molecule type" value="Genomic_DNA"/>
</dbReference>
<comment type="caution">
    <text evidence="2">The sequence shown here is derived from an EMBL/GenBank/DDBJ whole genome shotgun (WGS) entry which is preliminary data.</text>
</comment>
<dbReference type="InterPro" id="IPR003847">
    <property type="entry name" value="Put_antitoxin"/>
</dbReference>
<dbReference type="Pfam" id="PF02697">
    <property type="entry name" value="VAPB_antitox"/>
    <property type="match status" value="1"/>
</dbReference>
<evidence type="ECO:0000256" key="1">
    <source>
        <dbReference type="ARBA" id="ARBA00022649"/>
    </source>
</evidence>
<dbReference type="AlphaFoldDB" id="A0A0W8F443"/>
<sequence length="75" mass="8734">MATRTISITEEAYERLKALKKDEKMSFSEVIVHYYPGKRKLSEVLAELGDCSDLADHVEKVSRTMRKSSMHRVRF</sequence>
<gene>
    <name evidence="2" type="ORF">ASZ90_014732</name>
</gene>
<name>A0A0W8F443_9ZZZZ</name>
<evidence type="ECO:0008006" key="3">
    <source>
        <dbReference type="Google" id="ProtNLM"/>
    </source>
</evidence>
<accession>A0A0W8F443</accession>
<protein>
    <recommendedName>
        <fullName evidence="3">Antitoxin</fullName>
    </recommendedName>
</protein>
<proteinExistence type="predicted"/>